<evidence type="ECO:0000313" key="10">
    <source>
        <dbReference type="Proteomes" id="UP001521150"/>
    </source>
</evidence>
<dbReference type="RefSeq" id="WP_233725192.1">
    <property type="nucleotide sequence ID" value="NZ_JAJVCN010000001.1"/>
</dbReference>
<gene>
    <name evidence="9" type="ORF">LWC34_12380</name>
</gene>
<keyword evidence="6 7" id="KW-0472">Membrane</keyword>
<sequence>MSTAPSAVERNGINPVPDTERRGRPRELFAIWFSWNVSILGIGYGIYVFGLGLSVWQAILAGTLGYVGSALLVGVLSVGGPRTGLPTLTQTRFAFGLQGNKFPAVFAYITSVGWNIIIIAVAWTTGAALLGRLWPNAFVAEGGGVSSGAVVIWFVVVLAVTLLVAMIGHQLIVKVESWIAWLTAVMTVVFIVLIVPHIRWEAVGSVPDGSWVRFLGGVILAMTMVGLGFLTYGGDFARYLPRAVPARGVITWTTAGIALPVTALLVLGVLLAAGNSDLGTAAASDPIGALTALLPLWFLIPFSIVVVISLVAAAITSVYSSGLALLALGMPLSRIGTTALNTIVISAGAFYLLFVSDSFLATFQAFLALVSVLTGAMGSIQLVDFVRQRWLDWDVTMALPSSAGGRDVRWTAIVSLGLAAFVGLGTVTSADPNIATVVGFLLGSEAEKGVVGQANLGVVLAMLVAAAVYACLTFVFEVDNKTVTDD</sequence>
<evidence type="ECO:0000256" key="7">
    <source>
        <dbReference type="PIRNR" id="PIRNR002744"/>
    </source>
</evidence>
<feature type="transmembrane region" description="Helical" evidence="8">
    <location>
        <begin position="366"/>
        <end position="387"/>
    </location>
</feature>
<feature type="transmembrane region" description="Helical" evidence="8">
    <location>
        <begin position="102"/>
        <end position="124"/>
    </location>
</feature>
<feature type="transmembrane region" description="Helical" evidence="8">
    <location>
        <begin position="210"/>
        <end position="230"/>
    </location>
</feature>
<dbReference type="EMBL" id="JAJVCN010000001">
    <property type="protein sequence ID" value="MCE7003617.1"/>
    <property type="molecule type" value="Genomic_DNA"/>
</dbReference>
<evidence type="ECO:0000313" key="9">
    <source>
        <dbReference type="EMBL" id="MCE7003617.1"/>
    </source>
</evidence>
<feature type="transmembrane region" description="Helical" evidence="8">
    <location>
        <begin position="178"/>
        <end position="198"/>
    </location>
</feature>
<evidence type="ECO:0000256" key="2">
    <source>
        <dbReference type="ARBA" id="ARBA00008974"/>
    </source>
</evidence>
<feature type="transmembrane region" description="Helical" evidence="8">
    <location>
        <begin position="450"/>
        <end position="476"/>
    </location>
</feature>
<dbReference type="InterPro" id="IPR001248">
    <property type="entry name" value="Pur-cyt_permease"/>
</dbReference>
<keyword evidence="4 8" id="KW-0812">Transmembrane</keyword>
<evidence type="ECO:0000256" key="3">
    <source>
        <dbReference type="ARBA" id="ARBA00022448"/>
    </source>
</evidence>
<protein>
    <submittedName>
        <fullName evidence="9">Cytosine permease</fullName>
    </submittedName>
</protein>
<feature type="transmembrane region" description="Helical" evidence="8">
    <location>
        <begin position="29"/>
        <end position="49"/>
    </location>
</feature>
<reference evidence="9 10" key="1">
    <citation type="submission" date="2021-12" db="EMBL/GenBank/DDBJ databases">
        <title>Genome sequence of Kibdelosporangium philippinense ATCC 49844.</title>
        <authorList>
            <person name="Fedorov E.A."/>
            <person name="Omeragic M."/>
            <person name="Shalygina K.F."/>
            <person name="Maclea K.S."/>
        </authorList>
    </citation>
    <scope>NUCLEOTIDE SEQUENCE [LARGE SCALE GENOMIC DNA]</scope>
    <source>
        <strain evidence="9 10">ATCC 49844</strain>
    </source>
</reference>
<comment type="similarity">
    <text evidence="2 7">Belongs to the purine-cytosine permease (2.A.39) family.</text>
</comment>
<dbReference type="PIRSF" id="PIRSF002744">
    <property type="entry name" value="Pur-cyt_permease"/>
    <property type="match status" value="1"/>
</dbReference>
<feature type="transmembrane region" description="Helical" evidence="8">
    <location>
        <begin position="294"/>
        <end position="320"/>
    </location>
</feature>
<feature type="transmembrane region" description="Helical" evidence="8">
    <location>
        <begin position="408"/>
        <end position="430"/>
    </location>
</feature>
<dbReference type="Proteomes" id="UP001521150">
    <property type="component" value="Unassembled WGS sequence"/>
</dbReference>
<evidence type="ECO:0000256" key="5">
    <source>
        <dbReference type="ARBA" id="ARBA00022989"/>
    </source>
</evidence>
<evidence type="ECO:0000256" key="4">
    <source>
        <dbReference type="ARBA" id="ARBA00022692"/>
    </source>
</evidence>
<organism evidence="9 10">
    <name type="scientific">Kibdelosporangium philippinense</name>
    <dbReference type="NCBI Taxonomy" id="211113"/>
    <lineage>
        <taxon>Bacteria</taxon>
        <taxon>Bacillati</taxon>
        <taxon>Actinomycetota</taxon>
        <taxon>Actinomycetes</taxon>
        <taxon>Pseudonocardiales</taxon>
        <taxon>Pseudonocardiaceae</taxon>
        <taxon>Kibdelosporangium</taxon>
    </lineage>
</organism>
<keyword evidence="3 7" id="KW-0813">Transport</keyword>
<keyword evidence="5 8" id="KW-1133">Transmembrane helix</keyword>
<feature type="transmembrane region" description="Helical" evidence="8">
    <location>
        <begin position="250"/>
        <end position="274"/>
    </location>
</feature>
<keyword evidence="10" id="KW-1185">Reference proteome</keyword>
<dbReference type="Gene3D" id="1.10.4160.10">
    <property type="entry name" value="Hydantoin permease"/>
    <property type="match status" value="1"/>
</dbReference>
<dbReference type="Pfam" id="PF02133">
    <property type="entry name" value="Transp_cyt_pur"/>
    <property type="match status" value="1"/>
</dbReference>
<feature type="transmembrane region" description="Helical" evidence="8">
    <location>
        <begin position="144"/>
        <end position="166"/>
    </location>
</feature>
<dbReference type="PANTHER" id="PTHR31806">
    <property type="entry name" value="PURINE-CYTOSINE PERMEASE FCY2-RELATED"/>
    <property type="match status" value="1"/>
</dbReference>
<comment type="caution">
    <text evidence="9">The sequence shown here is derived from an EMBL/GenBank/DDBJ whole genome shotgun (WGS) entry which is preliminary data.</text>
</comment>
<dbReference type="PANTHER" id="PTHR31806:SF1">
    <property type="entry name" value="PURINE-CYTOSINE PERMEASE FCY2-RELATED"/>
    <property type="match status" value="1"/>
</dbReference>
<accession>A0ABS8Z7Z6</accession>
<dbReference type="InterPro" id="IPR026030">
    <property type="entry name" value="Pur-cyt_permease_Fcy2/21/22"/>
</dbReference>
<evidence type="ECO:0000256" key="8">
    <source>
        <dbReference type="SAM" id="Phobius"/>
    </source>
</evidence>
<proteinExistence type="inferred from homology"/>
<name>A0ABS8Z7Z6_9PSEU</name>
<evidence type="ECO:0000256" key="1">
    <source>
        <dbReference type="ARBA" id="ARBA00004141"/>
    </source>
</evidence>
<feature type="transmembrane region" description="Helical" evidence="8">
    <location>
        <begin position="332"/>
        <end position="354"/>
    </location>
</feature>
<feature type="transmembrane region" description="Helical" evidence="8">
    <location>
        <begin position="55"/>
        <end position="81"/>
    </location>
</feature>
<comment type="subcellular location">
    <subcellularLocation>
        <location evidence="1">Membrane</location>
        <topology evidence="1">Multi-pass membrane protein</topology>
    </subcellularLocation>
</comment>
<evidence type="ECO:0000256" key="6">
    <source>
        <dbReference type="ARBA" id="ARBA00023136"/>
    </source>
</evidence>